<protein>
    <recommendedName>
        <fullName evidence="2">DUF6318 domain-containing protein</fullName>
    </recommendedName>
</protein>
<gene>
    <name evidence="3" type="ORF">GCM10009688_24280</name>
</gene>
<dbReference type="Pfam" id="PF19843">
    <property type="entry name" value="DUF6318"/>
    <property type="match status" value="1"/>
</dbReference>
<dbReference type="PROSITE" id="PS51257">
    <property type="entry name" value="PROKAR_LIPOPROTEIN"/>
    <property type="match status" value="1"/>
</dbReference>
<evidence type="ECO:0000256" key="1">
    <source>
        <dbReference type="SAM" id="MobiDB-lite"/>
    </source>
</evidence>
<feature type="compositionally biased region" description="Low complexity" evidence="1">
    <location>
        <begin position="44"/>
        <end position="59"/>
    </location>
</feature>
<dbReference type="EMBL" id="BAAALV010000004">
    <property type="protein sequence ID" value="GAA1918343.1"/>
    <property type="molecule type" value="Genomic_DNA"/>
</dbReference>
<dbReference type="Proteomes" id="UP001500784">
    <property type="component" value="Unassembled WGS sequence"/>
</dbReference>
<organism evidence="3 4">
    <name type="scientific">Arthrobacter gandavensis</name>
    <dbReference type="NCBI Taxonomy" id="169960"/>
    <lineage>
        <taxon>Bacteria</taxon>
        <taxon>Bacillati</taxon>
        <taxon>Actinomycetota</taxon>
        <taxon>Actinomycetes</taxon>
        <taxon>Micrococcales</taxon>
        <taxon>Micrococcaceae</taxon>
        <taxon>Arthrobacter</taxon>
    </lineage>
</organism>
<sequence length="229" mass="24270">MEAERTQNSTPGSKRTMIRLLVAGLLTILLTGCSMVSFQPAANTADAETPETASSAAAPSEPPTPTPSPSYSQASGAGPAVNLELPVMPEVARQETADGLLAFVDHWFGLVNYAYQTGDIGPLQAVTTPECGVCRGVYETGPGAYADGGWLEGGQVEYENPETVFVLTTENRRQAVMSVRQRVIIHRDSSGKSVKVVAGTDNPFQMILEATYTGDGWFVDTAEPTGWPG</sequence>
<reference evidence="4" key="1">
    <citation type="journal article" date="2019" name="Int. J. Syst. Evol. Microbiol.">
        <title>The Global Catalogue of Microorganisms (GCM) 10K type strain sequencing project: providing services to taxonomists for standard genome sequencing and annotation.</title>
        <authorList>
            <consortium name="The Broad Institute Genomics Platform"/>
            <consortium name="The Broad Institute Genome Sequencing Center for Infectious Disease"/>
            <person name="Wu L."/>
            <person name="Ma J."/>
        </authorList>
    </citation>
    <scope>NUCLEOTIDE SEQUENCE [LARGE SCALE GENOMIC DNA]</scope>
    <source>
        <strain evidence="4">JCM 13316</strain>
    </source>
</reference>
<dbReference type="InterPro" id="IPR046281">
    <property type="entry name" value="DUF6318"/>
</dbReference>
<keyword evidence="4" id="KW-1185">Reference proteome</keyword>
<feature type="region of interest" description="Disordered" evidence="1">
    <location>
        <begin position="44"/>
        <end position="77"/>
    </location>
</feature>
<proteinExistence type="predicted"/>
<accession>A0ABP5AN63</accession>
<comment type="caution">
    <text evidence="3">The sequence shown here is derived from an EMBL/GenBank/DDBJ whole genome shotgun (WGS) entry which is preliminary data.</text>
</comment>
<evidence type="ECO:0000313" key="4">
    <source>
        <dbReference type="Proteomes" id="UP001500784"/>
    </source>
</evidence>
<name>A0ABP5AN63_9MICC</name>
<feature type="domain" description="DUF6318" evidence="2">
    <location>
        <begin position="70"/>
        <end position="222"/>
    </location>
</feature>
<evidence type="ECO:0000313" key="3">
    <source>
        <dbReference type="EMBL" id="GAA1918343.1"/>
    </source>
</evidence>
<evidence type="ECO:0000259" key="2">
    <source>
        <dbReference type="Pfam" id="PF19843"/>
    </source>
</evidence>